<gene>
    <name evidence="9" type="primary">ruvB</name>
    <name evidence="11" type="ORF">bhn_I1549</name>
</gene>
<evidence type="ECO:0000259" key="10">
    <source>
        <dbReference type="SMART" id="SM00382"/>
    </source>
</evidence>
<feature type="binding site" evidence="9">
    <location>
        <position position="77"/>
    </location>
    <ligand>
        <name>ATP</name>
        <dbReference type="ChEBI" id="CHEBI:30616"/>
    </ligand>
</feature>
<evidence type="ECO:0000256" key="9">
    <source>
        <dbReference type="HAMAP-Rule" id="MF_00016"/>
    </source>
</evidence>
<dbReference type="SUPFAM" id="SSF46785">
    <property type="entry name" value="Winged helix' DNA-binding domain"/>
    <property type="match status" value="1"/>
</dbReference>
<dbReference type="GO" id="GO:0006310">
    <property type="term" value="P:DNA recombination"/>
    <property type="evidence" value="ECO:0007669"/>
    <property type="project" value="UniProtKB-UniRule"/>
</dbReference>
<evidence type="ECO:0000256" key="6">
    <source>
        <dbReference type="ARBA" id="ARBA00023125"/>
    </source>
</evidence>
<comment type="caution">
    <text evidence="9">Lacks conserved residue(s) required for the propagation of feature annotation.</text>
</comment>
<keyword evidence="1 9" id="KW-0963">Cytoplasm</keyword>
<dbReference type="InterPro" id="IPR008824">
    <property type="entry name" value="RuvB-like_N"/>
</dbReference>
<evidence type="ECO:0000256" key="7">
    <source>
        <dbReference type="ARBA" id="ARBA00023172"/>
    </source>
</evidence>
<dbReference type="InterPro" id="IPR036388">
    <property type="entry name" value="WH-like_DNA-bd_sf"/>
</dbReference>
<feature type="binding site" evidence="9">
    <location>
        <position position="30"/>
    </location>
    <ligand>
        <name>ATP</name>
        <dbReference type="ChEBI" id="CHEBI:30616"/>
    </ligand>
</feature>
<dbReference type="InterPro" id="IPR036390">
    <property type="entry name" value="WH_DNA-bd_sf"/>
</dbReference>
<feature type="domain" description="AAA+ ATPase" evidence="10">
    <location>
        <begin position="61"/>
        <end position="189"/>
    </location>
</feature>
<dbReference type="NCBIfam" id="TIGR00635">
    <property type="entry name" value="ruvB"/>
    <property type="match status" value="1"/>
</dbReference>
<keyword evidence="4 9" id="KW-0378">Hydrolase</keyword>
<dbReference type="InterPro" id="IPR003593">
    <property type="entry name" value="AAA+_ATPase"/>
</dbReference>
<dbReference type="GO" id="GO:0009378">
    <property type="term" value="F:four-way junction helicase activity"/>
    <property type="evidence" value="ECO:0007669"/>
    <property type="project" value="InterPro"/>
</dbReference>
<evidence type="ECO:0000256" key="3">
    <source>
        <dbReference type="ARBA" id="ARBA00022763"/>
    </source>
</evidence>
<feature type="region of interest" description="Head domain (RuvB-H)" evidence="9">
    <location>
        <begin position="265"/>
        <end position="339"/>
    </location>
</feature>
<feature type="region of interest" description="Small ATPAse domain (RuvB-S)" evidence="9">
    <location>
        <begin position="192"/>
        <end position="262"/>
    </location>
</feature>
<feature type="binding site" evidence="9">
    <location>
        <position position="72"/>
    </location>
    <ligand>
        <name>ATP</name>
        <dbReference type="ChEBI" id="CHEBI:30616"/>
    </ligand>
</feature>
<keyword evidence="8 9" id="KW-0234">DNA repair</keyword>
<reference evidence="12" key="1">
    <citation type="submission" date="2016-10" db="EMBL/GenBank/DDBJ databases">
        <title>The complete genome sequence of the rumen bacterium Butyrivibrio hungatei MB2003.</title>
        <authorList>
            <person name="Palevich N."/>
            <person name="Kelly W.J."/>
            <person name="Leahy S.C."/>
            <person name="Altermann E."/>
            <person name="Rakonjac J."/>
            <person name="Attwood G.T."/>
        </authorList>
    </citation>
    <scope>NUCLEOTIDE SEQUENCE [LARGE SCALE GENOMIC DNA]</scope>
    <source>
        <strain evidence="12">MB2003</strain>
    </source>
</reference>
<feature type="binding site" evidence="9">
    <location>
        <position position="325"/>
    </location>
    <ligand>
        <name>DNA</name>
        <dbReference type="ChEBI" id="CHEBI:16991"/>
    </ligand>
</feature>
<keyword evidence="7 9" id="KW-0233">DNA recombination</keyword>
<dbReference type="HAMAP" id="MF_00016">
    <property type="entry name" value="DNA_HJ_migration_RuvB"/>
    <property type="match status" value="1"/>
</dbReference>
<dbReference type="EMBL" id="CP017831">
    <property type="protein sequence ID" value="AOZ96582.1"/>
    <property type="molecule type" value="Genomic_DNA"/>
</dbReference>
<evidence type="ECO:0000256" key="4">
    <source>
        <dbReference type="ARBA" id="ARBA00022801"/>
    </source>
</evidence>
<feature type="binding site" evidence="9">
    <location>
        <position position="191"/>
    </location>
    <ligand>
        <name>ATP</name>
        <dbReference type="ChEBI" id="CHEBI:30616"/>
    </ligand>
</feature>
<comment type="subcellular location">
    <subcellularLocation>
        <location evidence="9">Cytoplasm</location>
    </subcellularLocation>
</comment>
<dbReference type="GO" id="GO:0005737">
    <property type="term" value="C:cytoplasm"/>
    <property type="evidence" value="ECO:0007669"/>
    <property type="project" value="UniProtKB-SubCell"/>
</dbReference>
<dbReference type="Proteomes" id="UP000179284">
    <property type="component" value="Chromosome I"/>
</dbReference>
<dbReference type="EC" id="3.6.4.-" evidence="9"/>
<dbReference type="Pfam" id="PF05496">
    <property type="entry name" value="RuvB_N"/>
    <property type="match status" value="1"/>
</dbReference>
<dbReference type="InterPro" id="IPR008823">
    <property type="entry name" value="RuvB_wg_C"/>
</dbReference>
<evidence type="ECO:0000313" key="11">
    <source>
        <dbReference type="EMBL" id="AOZ96582.1"/>
    </source>
</evidence>
<dbReference type="InterPro" id="IPR027417">
    <property type="entry name" value="P-loop_NTPase"/>
</dbReference>
<organism evidence="11 12">
    <name type="scientific">Butyrivibrio hungatei</name>
    <dbReference type="NCBI Taxonomy" id="185008"/>
    <lineage>
        <taxon>Bacteria</taxon>
        <taxon>Bacillati</taxon>
        <taxon>Bacillota</taxon>
        <taxon>Clostridia</taxon>
        <taxon>Lachnospirales</taxon>
        <taxon>Lachnospiraceae</taxon>
        <taxon>Butyrivibrio</taxon>
    </lineage>
</organism>
<feature type="binding site" evidence="9">
    <location>
        <position position="75"/>
    </location>
    <ligand>
        <name>ATP</name>
        <dbReference type="ChEBI" id="CHEBI:30616"/>
    </ligand>
</feature>
<name>A0A1D9P257_9FIRM</name>
<dbReference type="CDD" id="cd00009">
    <property type="entry name" value="AAA"/>
    <property type="match status" value="1"/>
</dbReference>
<keyword evidence="3 9" id="KW-0227">DNA damage</keyword>
<dbReference type="Gene3D" id="3.40.50.300">
    <property type="entry name" value="P-loop containing nucleotide triphosphate hydrolases"/>
    <property type="match status" value="1"/>
</dbReference>
<evidence type="ECO:0000256" key="8">
    <source>
        <dbReference type="ARBA" id="ARBA00023204"/>
    </source>
</evidence>
<feature type="binding site" evidence="9">
    <location>
        <position position="76"/>
    </location>
    <ligand>
        <name>ATP</name>
        <dbReference type="ChEBI" id="CHEBI:30616"/>
    </ligand>
</feature>
<dbReference type="PANTHER" id="PTHR42848">
    <property type="match status" value="1"/>
</dbReference>
<comment type="domain">
    <text evidence="9">Has 3 domains, the large (RuvB-L) and small ATPase (RuvB-S) domains and the C-terminal head (RuvB-H) domain. The head domain binds DNA, while the ATPase domains jointly bind ATP, ADP or are empty depending on the state of the subunit in the translocation cycle. During a single DNA translocation step the structure of each domain remains the same, but their relative positions change.</text>
</comment>
<dbReference type="Gene3D" id="1.10.8.60">
    <property type="match status" value="1"/>
</dbReference>
<dbReference type="GO" id="GO:0016887">
    <property type="term" value="F:ATP hydrolysis activity"/>
    <property type="evidence" value="ECO:0007669"/>
    <property type="project" value="RHEA"/>
</dbReference>
<comment type="catalytic activity">
    <reaction evidence="9">
        <text>ATP + H2O = ADP + phosphate + H(+)</text>
        <dbReference type="Rhea" id="RHEA:13065"/>
        <dbReference type="ChEBI" id="CHEBI:15377"/>
        <dbReference type="ChEBI" id="CHEBI:15378"/>
        <dbReference type="ChEBI" id="CHEBI:30616"/>
        <dbReference type="ChEBI" id="CHEBI:43474"/>
        <dbReference type="ChEBI" id="CHEBI:456216"/>
    </reaction>
</comment>
<protein>
    <recommendedName>
        <fullName evidence="9">Holliday junction branch migration complex subunit RuvB</fullName>
        <ecNumber evidence="9">3.6.4.-</ecNumber>
    </recommendedName>
</protein>
<dbReference type="GO" id="GO:0005524">
    <property type="term" value="F:ATP binding"/>
    <property type="evidence" value="ECO:0007669"/>
    <property type="project" value="UniProtKB-UniRule"/>
</dbReference>
<evidence type="ECO:0000256" key="2">
    <source>
        <dbReference type="ARBA" id="ARBA00022741"/>
    </source>
</evidence>
<dbReference type="GO" id="GO:0006281">
    <property type="term" value="P:DNA repair"/>
    <property type="evidence" value="ECO:0007669"/>
    <property type="project" value="UniProtKB-UniRule"/>
</dbReference>
<accession>A0A1D9P257</accession>
<feature type="binding site" evidence="9">
    <location>
        <position position="228"/>
    </location>
    <ligand>
        <name>ATP</name>
        <dbReference type="ChEBI" id="CHEBI:30616"/>
    </ligand>
</feature>
<feature type="binding site" evidence="9">
    <location>
        <position position="31"/>
    </location>
    <ligand>
        <name>ATP</name>
        <dbReference type="ChEBI" id="CHEBI:30616"/>
    </ligand>
</feature>
<feature type="binding site" evidence="9">
    <location>
        <position position="181"/>
    </location>
    <ligand>
        <name>ATP</name>
        <dbReference type="ChEBI" id="CHEBI:30616"/>
    </ligand>
</feature>
<sequence>MISMEKRKIVTSRGIDAEANIEDSRIEGSLRPKSLDSYIGQKKIKESLKIYIEAAKGRGESLDHLLFYGPPGLGKTTLAGIIANEMGVNIKITSGPAIEKPGDMAAILNNLQEGDILFVDEIHRLNRQVEEVLYPAMEDYAIDIMIGKGPTARSIRLDLPHFTLIGATTRAGMLSAPLRDRFGMIHRMEFYDIDELCTIIMQSAGILGVEVDANGAKEMARRSRGTPRLANRILKRVRDFAQVKYDGVITEKVANVALDLMDVDKMGLDHTDRNLLMTMIDKFGGGPVGLDTLAAAIGEDAGTIEDVYEPYLIKNGLINRTPRGRVVTDLALTHLGLEK</sequence>
<dbReference type="GO" id="GO:0048476">
    <property type="term" value="C:Holliday junction resolvase complex"/>
    <property type="evidence" value="ECO:0007669"/>
    <property type="project" value="UniProtKB-UniRule"/>
</dbReference>
<keyword evidence="6 9" id="KW-0238">DNA-binding</keyword>
<dbReference type="Gene3D" id="1.10.10.10">
    <property type="entry name" value="Winged helix-like DNA-binding domain superfamily/Winged helix DNA-binding domain"/>
    <property type="match status" value="1"/>
</dbReference>
<dbReference type="SUPFAM" id="SSF52540">
    <property type="entry name" value="P-loop containing nucleoside triphosphate hydrolases"/>
    <property type="match status" value="1"/>
</dbReference>
<keyword evidence="12" id="KW-1185">Reference proteome</keyword>
<dbReference type="PANTHER" id="PTHR42848:SF1">
    <property type="entry name" value="HOLLIDAY JUNCTION BRANCH MIGRATION COMPLEX SUBUNIT RUVB"/>
    <property type="match status" value="1"/>
</dbReference>
<dbReference type="NCBIfam" id="NF000868">
    <property type="entry name" value="PRK00080.1"/>
    <property type="match status" value="1"/>
</dbReference>
<feature type="binding site" evidence="9">
    <location>
        <position position="76"/>
    </location>
    <ligand>
        <name>Mg(2+)</name>
        <dbReference type="ChEBI" id="CHEBI:18420"/>
    </ligand>
</feature>
<dbReference type="KEGG" id="bhu:bhn_I1549"/>
<dbReference type="SMART" id="SM00382">
    <property type="entry name" value="AAA"/>
    <property type="match status" value="1"/>
</dbReference>
<comment type="subunit">
    <text evidence="9">Homohexamer. Forms an RuvA(8)-RuvB(12)-Holliday junction (HJ) complex. HJ DNA is sandwiched between 2 RuvA tetramers; dsDNA enters through RuvA and exits via RuvB. An RuvB hexamer assembles on each DNA strand where it exits the tetramer. Each RuvB hexamer is contacted by two RuvA subunits (via domain III) on 2 adjacent RuvB subunits; this complex drives branch migration. In the full resolvosome a probable DNA-RuvA(4)-RuvB(12)-RuvC(2) complex forms which resolves the HJ.</text>
</comment>
<evidence type="ECO:0000256" key="1">
    <source>
        <dbReference type="ARBA" id="ARBA00022490"/>
    </source>
</evidence>
<proteinExistence type="inferred from homology"/>
<dbReference type="InterPro" id="IPR041445">
    <property type="entry name" value="AAA_lid_4"/>
</dbReference>
<evidence type="ECO:0000256" key="5">
    <source>
        <dbReference type="ARBA" id="ARBA00022840"/>
    </source>
</evidence>
<comment type="function">
    <text evidence="9">The RuvA-RuvB-RuvC complex processes Holliday junction (HJ) DNA during genetic recombination and DNA repair, while the RuvA-RuvB complex plays an important role in the rescue of blocked DNA replication forks via replication fork reversal (RFR). RuvA specifically binds to HJ cruciform DNA, conferring on it an open structure. The RuvB hexamer acts as an ATP-dependent pump, pulling dsDNA into and through the RuvAB complex. RuvB forms 2 homohexamers on either side of HJ DNA bound by 1 or 2 RuvA tetramers; 4 subunits per hexamer contact DNA at a time. Coordinated motions by a converter formed by DNA-disengaged RuvB subunits stimulates ATP hydrolysis and nucleotide exchange. Immobilization of the converter enables RuvB to convert the ATP-contained energy into a lever motion, pulling 2 nucleotides of DNA out of the RuvA tetramer per ATP hydrolyzed, thus driving DNA branch migration. The RuvB motors rotate together with the DNA substrate, which together with the progressing nucleotide cycle form the mechanistic basis for DNA recombination by continuous HJ branch migration. Branch migration allows RuvC to scan DNA until it finds its consensus sequence, where it cleaves and resolves cruciform DNA.</text>
</comment>
<keyword evidence="5 9" id="KW-0067">ATP-binding</keyword>
<comment type="similarity">
    <text evidence="9">Belongs to the RuvB family.</text>
</comment>
<feature type="binding site" evidence="9">
    <location>
        <position position="320"/>
    </location>
    <ligand>
        <name>DNA</name>
        <dbReference type="ChEBI" id="CHEBI:16991"/>
    </ligand>
</feature>
<keyword evidence="11" id="KW-0347">Helicase</keyword>
<keyword evidence="2 9" id="KW-0547">Nucleotide-binding</keyword>
<dbReference type="Pfam" id="PF17864">
    <property type="entry name" value="AAA_lid_4"/>
    <property type="match status" value="1"/>
</dbReference>
<dbReference type="AlphaFoldDB" id="A0A1D9P257"/>
<feature type="binding site" evidence="9">
    <location>
        <begin position="138"/>
        <end position="140"/>
    </location>
    <ligand>
        <name>ATP</name>
        <dbReference type="ChEBI" id="CHEBI:30616"/>
    </ligand>
</feature>
<evidence type="ECO:0000313" key="12">
    <source>
        <dbReference type="Proteomes" id="UP000179284"/>
    </source>
</evidence>
<dbReference type="GO" id="GO:0000400">
    <property type="term" value="F:four-way junction DNA binding"/>
    <property type="evidence" value="ECO:0007669"/>
    <property type="project" value="UniProtKB-UniRule"/>
</dbReference>
<dbReference type="InterPro" id="IPR004605">
    <property type="entry name" value="DNA_helicase_Holl-junc_RuvB"/>
</dbReference>
<dbReference type="Pfam" id="PF05491">
    <property type="entry name" value="WHD_RuvB"/>
    <property type="match status" value="1"/>
</dbReference>